<dbReference type="PANTHER" id="PTHR11707:SF28">
    <property type="entry name" value="60 KDA LYSOPHOSPHOLIPASE"/>
    <property type="match status" value="1"/>
</dbReference>
<dbReference type="InterPro" id="IPR027473">
    <property type="entry name" value="L-asparaginase_C"/>
</dbReference>
<evidence type="ECO:0000256" key="6">
    <source>
        <dbReference type="PROSITE-ProRule" id="PRU10100"/>
    </source>
</evidence>
<dbReference type="RefSeq" id="WP_268043805.1">
    <property type="nucleotide sequence ID" value="NZ_CP104064.1"/>
</dbReference>
<dbReference type="InterPro" id="IPR037152">
    <property type="entry name" value="L-asparaginase_N_sf"/>
</dbReference>
<dbReference type="PANTHER" id="PTHR11707">
    <property type="entry name" value="L-ASPARAGINASE"/>
    <property type="match status" value="1"/>
</dbReference>
<evidence type="ECO:0000259" key="8">
    <source>
        <dbReference type="Pfam" id="PF17763"/>
    </source>
</evidence>
<dbReference type="Pfam" id="PF17763">
    <property type="entry name" value="Asparaginase_C"/>
    <property type="match status" value="1"/>
</dbReference>
<feature type="domain" description="L-asparaginase N-terminal" evidence="7">
    <location>
        <begin position="6"/>
        <end position="192"/>
    </location>
</feature>
<protein>
    <recommendedName>
        <fullName evidence="2">asparaginase</fullName>
        <ecNumber evidence="2">3.5.1.1</ecNumber>
    </recommendedName>
</protein>
<dbReference type="InterPro" id="IPR036152">
    <property type="entry name" value="Asp/glu_Ase-like_sf"/>
</dbReference>
<evidence type="ECO:0000256" key="1">
    <source>
        <dbReference type="ARBA" id="ARBA00010518"/>
    </source>
</evidence>
<dbReference type="Gene3D" id="3.40.50.40">
    <property type="match status" value="1"/>
</dbReference>
<comment type="similarity">
    <text evidence="1">Belongs to the asparaginase 1 family.</text>
</comment>
<dbReference type="CDD" id="cd08964">
    <property type="entry name" value="L-asparaginase_II"/>
    <property type="match status" value="1"/>
</dbReference>
<evidence type="ECO:0000256" key="5">
    <source>
        <dbReference type="PROSITE-ProRule" id="PRU10099"/>
    </source>
</evidence>
<dbReference type="InterPro" id="IPR020827">
    <property type="entry name" value="Asparaginase/glutaminase_AS1"/>
</dbReference>
<dbReference type="Gene3D" id="3.40.50.1170">
    <property type="entry name" value="L-asparaginase, N-terminal domain"/>
    <property type="match status" value="1"/>
</dbReference>
<dbReference type="PRINTS" id="PR00139">
    <property type="entry name" value="ASNGLNASE"/>
</dbReference>
<dbReference type="PIRSF" id="PIRSF500176">
    <property type="entry name" value="L_ASNase"/>
    <property type="match status" value="1"/>
</dbReference>
<dbReference type="InterPro" id="IPR006034">
    <property type="entry name" value="Asparaginase/glutaminase-like"/>
</dbReference>
<dbReference type="Proteomes" id="UP001164803">
    <property type="component" value="Chromosome"/>
</dbReference>
<evidence type="ECO:0000313" key="10">
    <source>
        <dbReference type="Proteomes" id="UP001164803"/>
    </source>
</evidence>
<feature type="domain" description="Asparaginase/glutaminase C-terminal" evidence="8">
    <location>
        <begin position="207"/>
        <end position="314"/>
    </location>
</feature>
<dbReference type="InterPro" id="IPR040919">
    <property type="entry name" value="Asparaginase_C"/>
</dbReference>
<gene>
    <name evidence="9" type="ORF">NZD86_19970</name>
</gene>
<name>A0ABY6Z0S2_9BACL</name>
<reference evidence="9" key="1">
    <citation type="submission" date="2022-08" db="EMBL/GenBank/DDBJ databases">
        <title>Alicyclobacillus dauci DSM2870, complete genome.</title>
        <authorList>
            <person name="Wang Q."/>
            <person name="Cai R."/>
            <person name="Wang Z."/>
        </authorList>
    </citation>
    <scope>NUCLEOTIDE SEQUENCE</scope>
    <source>
        <strain evidence="9">DSM 28700</strain>
    </source>
</reference>
<dbReference type="InterPro" id="IPR004550">
    <property type="entry name" value="AsnASE_II"/>
</dbReference>
<organism evidence="9 10">
    <name type="scientific">Alicyclobacillus dauci</name>
    <dbReference type="NCBI Taxonomy" id="1475485"/>
    <lineage>
        <taxon>Bacteria</taxon>
        <taxon>Bacillati</taxon>
        <taxon>Bacillota</taxon>
        <taxon>Bacilli</taxon>
        <taxon>Bacillales</taxon>
        <taxon>Alicyclobacillaceae</taxon>
        <taxon>Alicyclobacillus</taxon>
    </lineage>
</organism>
<sequence length="325" mass="34731">MNNSGRVQIITTGGTIASLPRENGDVIATLNGDEFIRRMGVNGNIEISESVKIGSFGFNYETLRDVALDVVNALSSPEVVGVVVTHGTDTMEETAFYLSITTSHIKKPVILTGAQLDASYMASDGANNLRDAICAAQVPALGEGGALISFAGFLYNAREVTKIDTTAIEAFESLNWGPIGRIDKDDVWISRRLSTKTSMKIAVPSSVALIRLAVGMTGEEVRKMAQGYPGVVLQAFGRGNAHPSVSDEVRRLVENGVPVIVTSRCMRGSVRPVYGNGGGKDLERAGAWFAGDLSGEKARVLLGLMISNQIHCDEMIKILGEYSHP</sequence>
<dbReference type="EC" id="3.5.1.1" evidence="2"/>
<dbReference type="PROSITE" id="PS00917">
    <property type="entry name" value="ASN_GLN_ASE_2"/>
    <property type="match status" value="1"/>
</dbReference>
<dbReference type="EMBL" id="CP104064">
    <property type="protein sequence ID" value="WAH36465.1"/>
    <property type="molecule type" value="Genomic_DNA"/>
</dbReference>
<dbReference type="SUPFAM" id="SSF53774">
    <property type="entry name" value="Glutaminase/Asparaginase"/>
    <property type="match status" value="1"/>
</dbReference>
<dbReference type="SFLD" id="SFLDS00057">
    <property type="entry name" value="Glutaminase/Asparaginase"/>
    <property type="match status" value="1"/>
</dbReference>
<dbReference type="InterPro" id="IPR027474">
    <property type="entry name" value="L-asparaginase_N"/>
</dbReference>
<dbReference type="PROSITE" id="PS00144">
    <property type="entry name" value="ASN_GLN_ASE_1"/>
    <property type="match status" value="1"/>
</dbReference>
<dbReference type="PROSITE" id="PS51732">
    <property type="entry name" value="ASN_GLN_ASE_3"/>
    <property type="match status" value="1"/>
</dbReference>
<accession>A0ABY6Z0S2</accession>
<keyword evidence="10" id="KW-1185">Reference proteome</keyword>
<feature type="active site" evidence="6">
    <location>
        <position position="88"/>
    </location>
</feature>
<dbReference type="PIRSF" id="PIRSF001220">
    <property type="entry name" value="L-ASNase_gatD"/>
    <property type="match status" value="1"/>
</dbReference>
<feature type="active site" evidence="5">
    <location>
        <position position="15"/>
    </location>
</feature>
<dbReference type="InterPro" id="IPR027475">
    <property type="entry name" value="Asparaginase/glutaminase_AS2"/>
</dbReference>
<keyword evidence="3" id="KW-0378">Hydrolase</keyword>
<evidence type="ECO:0000256" key="3">
    <source>
        <dbReference type="ARBA" id="ARBA00022801"/>
    </source>
</evidence>
<evidence type="ECO:0000259" key="7">
    <source>
        <dbReference type="Pfam" id="PF00710"/>
    </source>
</evidence>
<dbReference type="Pfam" id="PF00710">
    <property type="entry name" value="Asparaginase"/>
    <property type="match status" value="1"/>
</dbReference>
<evidence type="ECO:0000256" key="4">
    <source>
        <dbReference type="ARBA" id="ARBA00049366"/>
    </source>
</evidence>
<comment type="catalytic activity">
    <reaction evidence="4">
        <text>L-asparagine + H2O = L-aspartate + NH4(+)</text>
        <dbReference type="Rhea" id="RHEA:21016"/>
        <dbReference type="ChEBI" id="CHEBI:15377"/>
        <dbReference type="ChEBI" id="CHEBI:28938"/>
        <dbReference type="ChEBI" id="CHEBI:29991"/>
        <dbReference type="ChEBI" id="CHEBI:58048"/>
        <dbReference type="EC" id="3.5.1.1"/>
    </reaction>
</comment>
<proteinExistence type="inferred from homology"/>
<evidence type="ECO:0000256" key="2">
    <source>
        <dbReference type="ARBA" id="ARBA00012920"/>
    </source>
</evidence>
<dbReference type="SMART" id="SM00870">
    <property type="entry name" value="Asparaginase"/>
    <property type="match status" value="1"/>
</dbReference>
<evidence type="ECO:0000313" key="9">
    <source>
        <dbReference type="EMBL" id="WAH36465.1"/>
    </source>
</evidence>